<comment type="caution">
    <text evidence="1">The sequence shown here is derived from an EMBL/GenBank/DDBJ whole genome shotgun (WGS) entry which is preliminary data.</text>
</comment>
<gene>
    <name evidence="1" type="ORF">ACFPQA_15750</name>
</gene>
<protein>
    <submittedName>
        <fullName evidence="1">Uncharacterized protein</fullName>
    </submittedName>
</protein>
<evidence type="ECO:0000313" key="1">
    <source>
        <dbReference type="EMBL" id="MFC5546518.1"/>
    </source>
</evidence>
<dbReference type="PROSITE" id="PS51257">
    <property type="entry name" value="PROKAR_LIPOPROTEIN"/>
    <property type="match status" value="1"/>
</dbReference>
<dbReference type="EMBL" id="JBHSNL010000006">
    <property type="protein sequence ID" value="MFC5546518.1"/>
    <property type="molecule type" value="Genomic_DNA"/>
</dbReference>
<sequence length="82" mass="8700">MKAIINLGIAASTAILLSGCFGGSSSDSRSGSGIAASTDFTTFVKKEIANTRDDREAVNINSVKFSFNDRNNAQAYSDLFNQ</sequence>
<proteinExistence type="predicted"/>
<reference evidence="2" key="1">
    <citation type="journal article" date="2019" name="Int. J. Syst. Evol. Microbiol.">
        <title>The Global Catalogue of Microorganisms (GCM) 10K type strain sequencing project: providing services to taxonomists for standard genome sequencing and annotation.</title>
        <authorList>
            <consortium name="The Broad Institute Genomics Platform"/>
            <consortium name="The Broad Institute Genome Sequencing Center for Infectious Disease"/>
            <person name="Wu L."/>
            <person name="Ma J."/>
        </authorList>
    </citation>
    <scope>NUCLEOTIDE SEQUENCE [LARGE SCALE GENOMIC DNA]</scope>
    <source>
        <strain evidence="2">CGMCC 4.1799</strain>
    </source>
</reference>
<accession>A0ABW0RSR7</accession>
<evidence type="ECO:0000313" key="2">
    <source>
        <dbReference type="Proteomes" id="UP001596055"/>
    </source>
</evidence>
<name>A0ABW0RSR7_9GAMM</name>
<dbReference type="RefSeq" id="WP_248158567.1">
    <property type="nucleotide sequence ID" value="NZ_JAKZAJ010000004.1"/>
</dbReference>
<dbReference type="Proteomes" id="UP001596055">
    <property type="component" value="Unassembled WGS sequence"/>
</dbReference>
<organism evidence="1 2">
    <name type="scientific">Marinobacter koreensis</name>
    <dbReference type="NCBI Taxonomy" id="335974"/>
    <lineage>
        <taxon>Bacteria</taxon>
        <taxon>Pseudomonadati</taxon>
        <taxon>Pseudomonadota</taxon>
        <taxon>Gammaproteobacteria</taxon>
        <taxon>Pseudomonadales</taxon>
        <taxon>Marinobacteraceae</taxon>
        <taxon>Marinobacter</taxon>
    </lineage>
</organism>
<keyword evidence="2" id="KW-1185">Reference proteome</keyword>